<dbReference type="Proteomes" id="UP000821853">
    <property type="component" value="Chromosome 1"/>
</dbReference>
<accession>A0A9J6FJ22</accession>
<dbReference type="EMBL" id="JABSTR010000001">
    <property type="protein sequence ID" value="KAH9362931.1"/>
    <property type="molecule type" value="Genomic_DNA"/>
</dbReference>
<feature type="domain" description="SOCS box" evidence="1">
    <location>
        <begin position="29"/>
        <end position="74"/>
    </location>
</feature>
<keyword evidence="3" id="KW-1185">Reference proteome</keyword>
<dbReference type="VEuPathDB" id="VectorBase:HLOH_052436"/>
<name>A0A9J6FJ22_HAELO</name>
<proteinExistence type="predicted"/>
<dbReference type="InterPro" id="IPR011009">
    <property type="entry name" value="Kinase-like_dom_sf"/>
</dbReference>
<dbReference type="AlphaFoldDB" id="A0A9J6FJ22"/>
<dbReference type="PROSITE" id="PS50225">
    <property type="entry name" value="SOCS"/>
    <property type="match status" value="1"/>
</dbReference>
<gene>
    <name evidence="2" type="ORF">HPB48_014287</name>
</gene>
<protein>
    <recommendedName>
        <fullName evidence="1">SOCS box domain-containing protein</fullName>
    </recommendedName>
</protein>
<dbReference type="InterPro" id="IPR001496">
    <property type="entry name" value="SOCS_box"/>
</dbReference>
<dbReference type="OrthoDB" id="6418531at2759"/>
<comment type="caution">
    <text evidence="2">The sequence shown here is derived from an EMBL/GenBank/DDBJ whole genome shotgun (WGS) entry which is preliminary data.</text>
</comment>
<organism evidence="2 3">
    <name type="scientific">Haemaphysalis longicornis</name>
    <name type="common">Bush tick</name>
    <dbReference type="NCBI Taxonomy" id="44386"/>
    <lineage>
        <taxon>Eukaryota</taxon>
        <taxon>Metazoa</taxon>
        <taxon>Ecdysozoa</taxon>
        <taxon>Arthropoda</taxon>
        <taxon>Chelicerata</taxon>
        <taxon>Arachnida</taxon>
        <taxon>Acari</taxon>
        <taxon>Parasitiformes</taxon>
        <taxon>Ixodida</taxon>
        <taxon>Ixodoidea</taxon>
        <taxon>Ixodidae</taxon>
        <taxon>Haemaphysalinae</taxon>
        <taxon>Haemaphysalis</taxon>
    </lineage>
</organism>
<reference evidence="2 3" key="1">
    <citation type="journal article" date="2020" name="Cell">
        <title>Large-Scale Comparative Analyses of Tick Genomes Elucidate Their Genetic Diversity and Vector Capacities.</title>
        <authorList>
            <consortium name="Tick Genome and Microbiome Consortium (TIGMIC)"/>
            <person name="Jia N."/>
            <person name="Wang J."/>
            <person name="Shi W."/>
            <person name="Du L."/>
            <person name="Sun Y."/>
            <person name="Zhan W."/>
            <person name="Jiang J.F."/>
            <person name="Wang Q."/>
            <person name="Zhang B."/>
            <person name="Ji P."/>
            <person name="Bell-Sakyi L."/>
            <person name="Cui X.M."/>
            <person name="Yuan T.T."/>
            <person name="Jiang B.G."/>
            <person name="Yang W.F."/>
            <person name="Lam T.T."/>
            <person name="Chang Q.C."/>
            <person name="Ding S.J."/>
            <person name="Wang X.J."/>
            <person name="Zhu J.G."/>
            <person name="Ruan X.D."/>
            <person name="Zhao L."/>
            <person name="Wei J.T."/>
            <person name="Ye R.Z."/>
            <person name="Que T.C."/>
            <person name="Du C.H."/>
            <person name="Zhou Y.H."/>
            <person name="Cheng J.X."/>
            <person name="Dai P.F."/>
            <person name="Guo W.B."/>
            <person name="Han X.H."/>
            <person name="Huang E.J."/>
            <person name="Li L.F."/>
            <person name="Wei W."/>
            <person name="Gao Y.C."/>
            <person name="Liu J.Z."/>
            <person name="Shao H.Z."/>
            <person name="Wang X."/>
            <person name="Wang C.C."/>
            <person name="Yang T.C."/>
            <person name="Huo Q.B."/>
            <person name="Li W."/>
            <person name="Chen H.Y."/>
            <person name="Chen S.E."/>
            <person name="Zhou L.G."/>
            <person name="Ni X.B."/>
            <person name="Tian J.H."/>
            <person name="Sheng Y."/>
            <person name="Liu T."/>
            <person name="Pan Y.S."/>
            <person name="Xia L.Y."/>
            <person name="Li J."/>
            <person name="Zhao F."/>
            <person name="Cao W.C."/>
        </authorList>
    </citation>
    <scope>NUCLEOTIDE SEQUENCE [LARGE SCALE GENOMIC DNA]</scope>
    <source>
        <strain evidence="2">HaeL-2018</strain>
    </source>
</reference>
<sequence length="370" mass="41401">MELLVTGLSHGRHVYKPFLREDDVPTEIRRKPLALQELCRRAILARSTLRGLKGSYIPTLPPILRRRLTTLKAKNFVEVDCAPFMDTFGCFIYHRALAYRVRCSLDGGEYMATHGGICSLTQLAQDFRRWQWVDLMHANIMCIYAVAFDKHTSNLFVIMDVPETTLEGLEVALVSHGLCFPEHFLWKVVQQLASAIMYVEERQLSFGRFDRKNVYVIQNRILMDNKLTWKSSMDTSPHQNRVQSVMLADKVSTGGHYELQASSPSRVSVKCLGNVLTRLAGIGLVDRKKQEPSPVDLPTAVDPSVAPPKVLDTLPVFDGFKPTVPEGSLTYSRDLLDMLASFHTTNLPPLTAVHAKAVEMMASIAGASAT</sequence>
<evidence type="ECO:0000313" key="2">
    <source>
        <dbReference type="EMBL" id="KAH9362931.1"/>
    </source>
</evidence>
<evidence type="ECO:0000259" key="1">
    <source>
        <dbReference type="PROSITE" id="PS50225"/>
    </source>
</evidence>
<dbReference type="SUPFAM" id="SSF56112">
    <property type="entry name" value="Protein kinase-like (PK-like)"/>
    <property type="match status" value="1"/>
</dbReference>
<evidence type="ECO:0000313" key="3">
    <source>
        <dbReference type="Proteomes" id="UP000821853"/>
    </source>
</evidence>